<evidence type="ECO:0000256" key="1">
    <source>
        <dbReference type="ARBA" id="ARBA00004953"/>
    </source>
</evidence>
<evidence type="ECO:0000256" key="6">
    <source>
        <dbReference type="ARBA" id="ARBA00022691"/>
    </source>
</evidence>
<protein>
    <submittedName>
        <fullName evidence="9">Precorrin-2 C20-methyltransferase</fullName>
        <ecNumber evidence="9">2.1.1.130</ecNumber>
        <ecNumber evidence="9">2.1.1.151</ecNumber>
    </submittedName>
</protein>
<evidence type="ECO:0000313" key="9">
    <source>
        <dbReference type="EMBL" id="AGA68537.1"/>
    </source>
</evidence>
<accession>L0F5U6</accession>
<keyword evidence="5 9" id="KW-0808">Transferase</keyword>
<dbReference type="InterPro" id="IPR006364">
    <property type="entry name" value="CobI/CbiL/CobIJ_dom"/>
</dbReference>
<dbReference type="HOGENOM" id="CLU_076014_2_1_9"/>
<dbReference type="InterPro" id="IPR000878">
    <property type="entry name" value="4pyrrol_Mease"/>
</dbReference>
<dbReference type="KEGG" id="ddl:Desdi_1020"/>
<dbReference type="PIRSF" id="PIRSF036427">
    <property type="entry name" value="Precrrn-2_mtase"/>
    <property type="match status" value="1"/>
</dbReference>
<evidence type="ECO:0000256" key="7">
    <source>
        <dbReference type="PIRNR" id="PIRNR036427"/>
    </source>
</evidence>
<dbReference type="CDD" id="cd11645">
    <property type="entry name" value="Precorrin_2_C20_MT"/>
    <property type="match status" value="1"/>
</dbReference>
<organism evidence="9 10">
    <name type="scientific">Desulfitobacterium dichloroeliminans (strain LMG P-21439 / DCA1)</name>
    <dbReference type="NCBI Taxonomy" id="871963"/>
    <lineage>
        <taxon>Bacteria</taxon>
        <taxon>Bacillati</taxon>
        <taxon>Bacillota</taxon>
        <taxon>Clostridia</taxon>
        <taxon>Eubacteriales</taxon>
        <taxon>Desulfitobacteriaceae</taxon>
        <taxon>Desulfitobacterium</taxon>
    </lineage>
</organism>
<dbReference type="EMBL" id="CP003344">
    <property type="protein sequence ID" value="AGA68537.1"/>
    <property type="molecule type" value="Genomic_DNA"/>
</dbReference>
<comment type="pathway">
    <text evidence="1">Cofactor biosynthesis; adenosylcobalamin biosynthesis.</text>
</comment>
<feature type="domain" description="Tetrapyrrole methylase" evidence="8">
    <location>
        <begin position="18"/>
        <end position="220"/>
    </location>
</feature>
<sequence>MQQEQNERTIPQSTRKAKLYGVGVGPGDPSLITLRAVEILQGMQVIAIPKSKMERESVAWEIAQAHCPSGVRILELEMPMTADKEILQAAWHQAAVKIKAELDLGHSVAFLTLGDPSLYSTYSYLLAILKSQLEPDQIETIPGITAMSAAAARVNWPLAIGDDPLIVLPGIEGLEEYEQYPNLVLMKVSRNLPDVLNHIQKTGAQAVLATRVSQTGEEIRLLSPGEVIEKVDYLSLVLYKKDRSEDLG</sequence>
<gene>
    <name evidence="9" type="ordered locus">Desdi_1020</name>
</gene>
<keyword evidence="10" id="KW-1185">Reference proteome</keyword>
<dbReference type="Gene3D" id="3.30.950.10">
    <property type="entry name" value="Methyltransferase, Cobalt-precorrin-4 Transmethylase, Domain 2"/>
    <property type="match status" value="1"/>
</dbReference>
<dbReference type="InterPro" id="IPR012382">
    <property type="entry name" value="CobI/CbiL"/>
</dbReference>
<evidence type="ECO:0000256" key="4">
    <source>
        <dbReference type="ARBA" id="ARBA00022603"/>
    </source>
</evidence>
<evidence type="ECO:0000259" key="8">
    <source>
        <dbReference type="Pfam" id="PF00590"/>
    </source>
</evidence>
<dbReference type="PANTHER" id="PTHR43467:SF2">
    <property type="entry name" value="COBALT-PRECORRIN-2 C(20)-METHYLTRANSFERASE"/>
    <property type="match status" value="1"/>
</dbReference>
<evidence type="ECO:0000256" key="5">
    <source>
        <dbReference type="ARBA" id="ARBA00022679"/>
    </source>
</evidence>
<dbReference type="UniPathway" id="UPA00148"/>
<dbReference type="EC" id="2.1.1.151" evidence="9"/>
<dbReference type="Proteomes" id="UP000010797">
    <property type="component" value="Chromosome"/>
</dbReference>
<dbReference type="PANTHER" id="PTHR43467">
    <property type="entry name" value="COBALT-PRECORRIN-2 C(20)-METHYLTRANSFERASE"/>
    <property type="match status" value="1"/>
</dbReference>
<reference evidence="10" key="1">
    <citation type="submission" date="2012-02" db="EMBL/GenBank/DDBJ databases">
        <title>Complete sequence of Desulfitobacterium dichloroeliminans LMG P-21439.</title>
        <authorList>
            <person name="Lucas S."/>
            <person name="Han J."/>
            <person name="Lapidus A."/>
            <person name="Cheng J.-F."/>
            <person name="Goodwin L."/>
            <person name="Pitluck S."/>
            <person name="Peters L."/>
            <person name="Ovchinnikova G."/>
            <person name="Teshima H."/>
            <person name="Detter J.C."/>
            <person name="Han C."/>
            <person name="Tapia R."/>
            <person name="Land M."/>
            <person name="Hauser L."/>
            <person name="Kyrpides N."/>
            <person name="Ivanova N."/>
            <person name="Pagani I."/>
            <person name="Kruse T."/>
            <person name="de Vos W.M."/>
            <person name="Boon N."/>
            <person name="Smidt H."/>
            <person name="Woyke T."/>
        </authorList>
    </citation>
    <scope>NUCLEOTIDE SEQUENCE [LARGE SCALE GENOMIC DNA]</scope>
    <source>
        <strain evidence="10">LMG P-21439 / DCA1</strain>
    </source>
</reference>
<keyword evidence="4 9" id="KW-0489">Methyltransferase</keyword>
<dbReference type="OrthoDB" id="9804789at2"/>
<dbReference type="Gene3D" id="3.40.1010.10">
    <property type="entry name" value="Cobalt-precorrin-4 Transmethylase, Domain 1"/>
    <property type="match status" value="1"/>
</dbReference>
<dbReference type="EC" id="2.1.1.130" evidence="9"/>
<dbReference type="InterPro" id="IPR035996">
    <property type="entry name" value="4pyrrol_Methylase_sf"/>
</dbReference>
<dbReference type="eggNOG" id="COG2243">
    <property type="taxonomic scope" value="Bacteria"/>
</dbReference>
<dbReference type="InterPro" id="IPR014776">
    <property type="entry name" value="4pyrrole_Mease_sub2"/>
</dbReference>
<comment type="similarity">
    <text evidence="2 7">Belongs to the precorrin methyltransferase family.</text>
</comment>
<dbReference type="GO" id="GO:0043781">
    <property type="term" value="F:cobalt-factor II C20-methyltransferase activity"/>
    <property type="evidence" value="ECO:0007669"/>
    <property type="project" value="UniProtKB-EC"/>
</dbReference>
<dbReference type="SUPFAM" id="SSF53790">
    <property type="entry name" value="Tetrapyrrole methylase"/>
    <property type="match status" value="1"/>
</dbReference>
<dbReference type="Pfam" id="PF00590">
    <property type="entry name" value="TP_methylase"/>
    <property type="match status" value="1"/>
</dbReference>
<dbReference type="RefSeq" id="WP_015261533.1">
    <property type="nucleotide sequence ID" value="NC_019903.1"/>
</dbReference>
<evidence type="ECO:0000256" key="2">
    <source>
        <dbReference type="ARBA" id="ARBA00005879"/>
    </source>
</evidence>
<dbReference type="AlphaFoldDB" id="L0F5U6"/>
<dbReference type="GO" id="GO:0009236">
    <property type="term" value="P:cobalamin biosynthetic process"/>
    <property type="evidence" value="ECO:0007669"/>
    <property type="project" value="UniProtKB-UniRule"/>
</dbReference>
<name>L0F5U6_DESDL</name>
<proteinExistence type="inferred from homology"/>
<evidence type="ECO:0000256" key="3">
    <source>
        <dbReference type="ARBA" id="ARBA00022573"/>
    </source>
</evidence>
<keyword evidence="3" id="KW-0169">Cobalamin biosynthesis</keyword>
<dbReference type="STRING" id="871963.Desdi_1020"/>
<dbReference type="NCBIfam" id="TIGR01467">
    <property type="entry name" value="cobI_cbiL"/>
    <property type="match status" value="1"/>
</dbReference>
<dbReference type="GO" id="GO:0032259">
    <property type="term" value="P:methylation"/>
    <property type="evidence" value="ECO:0007669"/>
    <property type="project" value="UniProtKB-KW"/>
</dbReference>
<keyword evidence="6" id="KW-0949">S-adenosyl-L-methionine</keyword>
<dbReference type="InterPro" id="IPR014777">
    <property type="entry name" value="4pyrrole_Mease_sub1"/>
</dbReference>
<dbReference type="GO" id="GO:0030788">
    <property type="term" value="F:precorrin-2 C20-methyltransferase activity"/>
    <property type="evidence" value="ECO:0007669"/>
    <property type="project" value="UniProtKB-EC"/>
</dbReference>
<evidence type="ECO:0000313" key="10">
    <source>
        <dbReference type="Proteomes" id="UP000010797"/>
    </source>
</evidence>